<dbReference type="InterPro" id="IPR011333">
    <property type="entry name" value="SKP1/BTB/POZ_sf"/>
</dbReference>
<dbReference type="Proteomes" id="UP001161757">
    <property type="component" value="Unassembled WGS sequence"/>
</dbReference>
<feature type="domain" description="BTB" evidence="2">
    <location>
        <begin position="77"/>
        <end position="141"/>
    </location>
</feature>
<dbReference type="InterPro" id="IPR000210">
    <property type="entry name" value="BTB/POZ_dom"/>
</dbReference>
<feature type="compositionally biased region" description="Acidic residues" evidence="1">
    <location>
        <begin position="268"/>
        <end position="278"/>
    </location>
</feature>
<evidence type="ECO:0000313" key="4">
    <source>
        <dbReference type="Proteomes" id="UP001161757"/>
    </source>
</evidence>
<dbReference type="AlphaFoldDB" id="A0AAN6EX02"/>
<sequence length="289" mass="32419">MSDLPGQRYGEPDQGNAFANAWELYFANPARPGAVRPRLTLSSSSYEEQRLCQYKPIHSATTFERTWGWSEDLCNMTDVVKVIVGPEQKATWVLHEALLTSVSEFARAALSHPCMEKEERVIRLPEEDPTTFGNFVRFLYTKVIWDSPRTGLVLDRVLALYMLSDRLQVQSLCKQIFSDLFFRVDLLNASQVLYVLENTAPPDPLRYACLERTVRAIQSKSPFLISPVAADLCRDHGSEILAVTMGKYKEVILAPPSETGQEVRVEETDPEPAVEADQEPGGVHINGGT</sequence>
<evidence type="ECO:0000259" key="2">
    <source>
        <dbReference type="PROSITE" id="PS50097"/>
    </source>
</evidence>
<dbReference type="Gene3D" id="3.30.710.10">
    <property type="entry name" value="Potassium Channel Kv1.1, Chain A"/>
    <property type="match status" value="1"/>
</dbReference>
<dbReference type="CDD" id="cd18186">
    <property type="entry name" value="BTB_POZ_ZBTB_KLHL-like"/>
    <property type="match status" value="1"/>
</dbReference>
<proteinExistence type="predicted"/>
<dbReference type="PROSITE" id="PS50097">
    <property type="entry name" value="BTB"/>
    <property type="match status" value="1"/>
</dbReference>
<evidence type="ECO:0000256" key="1">
    <source>
        <dbReference type="SAM" id="MobiDB-lite"/>
    </source>
</evidence>
<dbReference type="PANTHER" id="PTHR47843:SF2">
    <property type="entry name" value="BTB DOMAIN-CONTAINING PROTEIN"/>
    <property type="match status" value="1"/>
</dbReference>
<dbReference type="Pfam" id="PF00651">
    <property type="entry name" value="BTB"/>
    <property type="match status" value="1"/>
</dbReference>
<dbReference type="EMBL" id="JAJGCB010000004">
    <property type="protein sequence ID" value="KAJ8993172.1"/>
    <property type="molecule type" value="Genomic_DNA"/>
</dbReference>
<reference evidence="3" key="1">
    <citation type="submission" date="2023-01" db="EMBL/GenBank/DDBJ databases">
        <title>Exophiala dermititidis isolated from Cystic Fibrosis Patient.</title>
        <authorList>
            <person name="Kurbessoian T."/>
            <person name="Crocker A."/>
            <person name="Murante D."/>
            <person name="Hogan D.A."/>
            <person name="Stajich J.E."/>
        </authorList>
    </citation>
    <scope>NUCLEOTIDE SEQUENCE</scope>
    <source>
        <strain evidence="3">Ex8</strain>
    </source>
</reference>
<dbReference type="SUPFAM" id="SSF54695">
    <property type="entry name" value="POZ domain"/>
    <property type="match status" value="1"/>
</dbReference>
<comment type="caution">
    <text evidence="3">The sequence shown here is derived from an EMBL/GenBank/DDBJ whole genome shotgun (WGS) entry which is preliminary data.</text>
</comment>
<evidence type="ECO:0000313" key="3">
    <source>
        <dbReference type="EMBL" id="KAJ8993172.1"/>
    </source>
</evidence>
<name>A0AAN6EX02_EXODE</name>
<dbReference type="PANTHER" id="PTHR47843">
    <property type="entry name" value="BTB DOMAIN-CONTAINING PROTEIN-RELATED"/>
    <property type="match status" value="1"/>
</dbReference>
<accession>A0AAN6EX02</accession>
<gene>
    <name evidence="3" type="ORF">HRR80_003205</name>
</gene>
<feature type="region of interest" description="Disordered" evidence="1">
    <location>
        <begin position="258"/>
        <end position="289"/>
    </location>
</feature>
<protein>
    <recommendedName>
        <fullName evidence="2">BTB domain-containing protein</fullName>
    </recommendedName>
</protein>
<organism evidence="3 4">
    <name type="scientific">Exophiala dermatitidis</name>
    <name type="common">Black yeast-like fungus</name>
    <name type="synonym">Wangiella dermatitidis</name>
    <dbReference type="NCBI Taxonomy" id="5970"/>
    <lineage>
        <taxon>Eukaryota</taxon>
        <taxon>Fungi</taxon>
        <taxon>Dikarya</taxon>
        <taxon>Ascomycota</taxon>
        <taxon>Pezizomycotina</taxon>
        <taxon>Eurotiomycetes</taxon>
        <taxon>Chaetothyriomycetidae</taxon>
        <taxon>Chaetothyriales</taxon>
        <taxon>Herpotrichiellaceae</taxon>
        <taxon>Exophiala</taxon>
    </lineage>
</organism>